<proteinExistence type="predicted"/>
<keyword evidence="1" id="KW-0472">Membrane</keyword>
<dbReference type="KEGG" id="mant:BHD05_02640"/>
<keyword evidence="3" id="KW-1185">Reference proteome</keyword>
<feature type="transmembrane region" description="Helical" evidence="1">
    <location>
        <begin position="183"/>
        <end position="205"/>
    </location>
</feature>
<dbReference type="Proteomes" id="UP000464507">
    <property type="component" value="Chromosome"/>
</dbReference>
<dbReference type="AlphaFoldDB" id="A0A7L5AK66"/>
<keyword evidence="1" id="KW-0812">Transmembrane</keyword>
<sequence>MLDSHVRRLIDKPLTSVASAIDRPWISPDRLTIAGLVLGLASALAAALTLWWLALLLWLASRILDGLDGSLARLRRSREDAGAGGSSEAGGFLDIVSDFVVYGATVFGVAVGASVAFDAPWWPFALVLLTYYVNGSAFLAFSSTAERTGRRIDDGRSLSFLGRIAEGTETIIVHSLWLVVPFLAWQIAVVWGVFVAVSAVQRIVVGYRSLR</sequence>
<evidence type="ECO:0008006" key="4">
    <source>
        <dbReference type="Google" id="ProtNLM"/>
    </source>
</evidence>
<feature type="transmembrane region" description="Helical" evidence="1">
    <location>
        <begin position="124"/>
        <end position="141"/>
    </location>
</feature>
<dbReference type="GO" id="GO:0016020">
    <property type="term" value="C:membrane"/>
    <property type="evidence" value="ECO:0007669"/>
    <property type="project" value="InterPro"/>
</dbReference>
<dbReference type="Pfam" id="PF01066">
    <property type="entry name" value="CDP-OH_P_transf"/>
    <property type="match status" value="1"/>
</dbReference>
<dbReference type="OrthoDB" id="9790577at2"/>
<dbReference type="GO" id="GO:0016780">
    <property type="term" value="F:phosphotransferase activity, for other substituted phosphate groups"/>
    <property type="evidence" value="ECO:0007669"/>
    <property type="project" value="InterPro"/>
</dbReference>
<evidence type="ECO:0000313" key="3">
    <source>
        <dbReference type="Proteomes" id="UP000464507"/>
    </source>
</evidence>
<protein>
    <recommendedName>
        <fullName evidence="4">CDP-alcohol phosphatidyltransferase</fullName>
    </recommendedName>
</protein>
<accession>A0A7L5AK66</accession>
<dbReference type="EMBL" id="CP017146">
    <property type="protein sequence ID" value="QHO68699.1"/>
    <property type="molecule type" value="Genomic_DNA"/>
</dbReference>
<dbReference type="RefSeq" id="WP_161885054.1">
    <property type="nucleotide sequence ID" value="NZ_CP017146.1"/>
</dbReference>
<dbReference type="InterPro" id="IPR043130">
    <property type="entry name" value="CDP-OH_PTrfase_TM_dom"/>
</dbReference>
<dbReference type="InterPro" id="IPR000462">
    <property type="entry name" value="CDP-OH_P_trans"/>
</dbReference>
<gene>
    <name evidence="2" type="ORF">BHD05_02640</name>
</gene>
<feature type="transmembrane region" description="Helical" evidence="1">
    <location>
        <begin position="33"/>
        <end position="60"/>
    </location>
</feature>
<evidence type="ECO:0000256" key="1">
    <source>
        <dbReference type="SAM" id="Phobius"/>
    </source>
</evidence>
<dbReference type="Gene3D" id="1.20.120.1760">
    <property type="match status" value="1"/>
</dbReference>
<dbReference type="GO" id="GO:0008654">
    <property type="term" value="P:phospholipid biosynthetic process"/>
    <property type="evidence" value="ECO:0007669"/>
    <property type="project" value="InterPro"/>
</dbReference>
<organism evidence="2 3">
    <name type="scientific">Marisediminicola antarctica</name>
    <dbReference type="NCBI Taxonomy" id="674079"/>
    <lineage>
        <taxon>Bacteria</taxon>
        <taxon>Bacillati</taxon>
        <taxon>Actinomycetota</taxon>
        <taxon>Actinomycetes</taxon>
        <taxon>Micrococcales</taxon>
        <taxon>Microbacteriaceae</taxon>
        <taxon>Marisediminicola</taxon>
    </lineage>
</organism>
<name>A0A7L5AK66_9MICO</name>
<reference evidence="2 3" key="1">
    <citation type="submission" date="2016-09" db="EMBL/GenBank/DDBJ databases">
        <title>Complete genome sequence of microbes from the polar regions.</title>
        <authorList>
            <person name="Liao L."/>
            <person name="Chen B."/>
        </authorList>
    </citation>
    <scope>NUCLEOTIDE SEQUENCE [LARGE SCALE GENOMIC DNA]</scope>
    <source>
        <strain evidence="2 3">ZS314</strain>
    </source>
</reference>
<feature type="transmembrane region" description="Helical" evidence="1">
    <location>
        <begin position="99"/>
        <end position="117"/>
    </location>
</feature>
<keyword evidence="1" id="KW-1133">Transmembrane helix</keyword>
<evidence type="ECO:0000313" key="2">
    <source>
        <dbReference type="EMBL" id="QHO68699.1"/>
    </source>
</evidence>